<evidence type="ECO:0008006" key="3">
    <source>
        <dbReference type="Google" id="ProtNLM"/>
    </source>
</evidence>
<sequence>MNKFWQMAAIATLIATTSGCVSYNVSQPSASLSGDVKTDLKADVKVGEAISGESSTNVLFGWLNIGGDTQFADGVTYGGASGVGGIGLPLPDPISSTKAAAAFKAVKSSGSDLIVAPRYEVTVNDYFIFKKVNVKVTGNKGSIQSIR</sequence>
<dbReference type="Proteomes" id="UP000625247">
    <property type="component" value="Unassembled WGS sequence"/>
</dbReference>
<dbReference type="EMBL" id="JACYNP010000006">
    <property type="protein sequence ID" value="MBD8122459.1"/>
    <property type="molecule type" value="Genomic_DNA"/>
</dbReference>
<comment type="caution">
    <text evidence="1">The sequence shown here is derived from an EMBL/GenBank/DDBJ whole genome shotgun (WGS) entry which is preliminary data.</text>
</comment>
<name>A0ABR9A8Q8_9PSED</name>
<accession>A0ABR9A8Q8</accession>
<dbReference type="PROSITE" id="PS51257">
    <property type="entry name" value="PROKAR_LIPOPROTEIN"/>
    <property type="match status" value="1"/>
</dbReference>
<evidence type="ECO:0000313" key="2">
    <source>
        <dbReference type="Proteomes" id="UP000625247"/>
    </source>
</evidence>
<dbReference type="RefSeq" id="WP_191944650.1">
    <property type="nucleotide sequence ID" value="NZ_JACYNP010000006.1"/>
</dbReference>
<proteinExistence type="predicted"/>
<keyword evidence="2" id="KW-1185">Reference proteome</keyword>
<evidence type="ECO:0000313" key="1">
    <source>
        <dbReference type="EMBL" id="MBD8122459.1"/>
    </source>
</evidence>
<reference evidence="1 2" key="1">
    <citation type="journal article" date="2020" name="FEMS Microbiol. Ecol.">
        <title>Temporal dynamics of bacterial communities during seed development and maturation.</title>
        <authorList>
            <person name="Chesneau G."/>
            <person name="Torres-Cortes G."/>
            <person name="Briand M."/>
            <person name="Darrasse A."/>
            <person name="Preveaux A."/>
            <person name="Marais C."/>
            <person name="Jacques M.A."/>
            <person name="Shade A."/>
            <person name="Barret M."/>
        </authorList>
    </citation>
    <scope>NUCLEOTIDE SEQUENCE [LARGE SCALE GENOMIC DNA]</scope>
    <source>
        <strain evidence="1 2">CFBP13723</strain>
    </source>
</reference>
<organism evidence="1 2">
    <name type="scientific">Pseudomonas lutea</name>
    <dbReference type="NCBI Taxonomy" id="243924"/>
    <lineage>
        <taxon>Bacteria</taxon>
        <taxon>Pseudomonadati</taxon>
        <taxon>Pseudomonadota</taxon>
        <taxon>Gammaproteobacteria</taxon>
        <taxon>Pseudomonadales</taxon>
        <taxon>Pseudomonadaceae</taxon>
        <taxon>Pseudomonas</taxon>
    </lineage>
</organism>
<protein>
    <recommendedName>
        <fullName evidence="3">Lipoprotein</fullName>
    </recommendedName>
</protein>
<gene>
    <name evidence="1" type="ORF">IFT62_14645</name>
</gene>